<dbReference type="InterPro" id="IPR046364">
    <property type="entry name" value="Exo70_C"/>
</dbReference>
<comment type="caution">
    <text evidence="6">The sequence shown here is derived from an EMBL/GenBank/DDBJ whole genome shotgun (WGS) entry which is preliminary data.</text>
</comment>
<dbReference type="SUPFAM" id="SSF74788">
    <property type="entry name" value="Cullin repeat-like"/>
    <property type="match status" value="1"/>
</dbReference>
<dbReference type="GO" id="GO:0006887">
    <property type="term" value="P:exocytosis"/>
    <property type="evidence" value="ECO:0007669"/>
    <property type="project" value="UniProtKB-KW"/>
</dbReference>
<keyword evidence="2 3" id="KW-0813">Transport</keyword>
<dbReference type="EMBL" id="JACGCM010000497">
    <property type="protein sequence ID" value="KAF6171406.1"/>
    <property type="molecule type" value="Genomic_DNA"/>
</dbReference>
<keyword evidence="3" id="KW-0653">Protein transport</keyword>
<dbReference type="InterPro" id="IPR004140">
    <property type="entry name" value="Exo70"/>
</dbReference>
<protein>
    <recommendedName>
        <fullName evidence="3">Exocyst subunit Exo70 family protein</fullName>
    </recommendedName>
</protein>
<proteinExistence type="inferred from homology"/>
<dbReference type="GO" id="GO:0015031">
    <property type="term" value="P:protein transport"/>
    <property type="evidence" value="ECO:0007669"/>
    <property type="project" value="UniProtKB-KW"/>
</dbReference>
<feature type="compositionally biased region" description="Acidic residues" evidence="4">
    <location>
        <begin position="165"/>
        <end position="178"/>
    </location>
</feature>
<evidence type="ECO:0000256" key="1">
    <source>
        <dbReference type="ARBA" id="ARBA00006756"/>
    </source>
</evidence>
<dbReference type="Pfam" id="PF03081">
    <property type="entry name" value="Exo70_C"/>
    <property type="match status" value="1"/>
</dbReference>
<dbReference type="OrthoDB" id="1922221at2759"/>
<name>A0A7J7NW46_9MAGN</name>
<feature type="region of interest" description="Disordered" evidence="4">
    <location>
        <begin position="165"/>
        <end position="184"/>
    </location>
</feature>
<accession>A0A7J7NW46</accession>
<keyword evidence="7" id="KW-1185">Reference proteome</keyword>
<dbReference type="GO" id="GO:0005546">
    <property type="term" value="F:phosphatidylinositol-4,5-bisphosphate binding"/>
    <property type="evidence" value="ECO:0007669"/>
    <property type="project" value="InterPro"/>
</dbReference>
<keyword evidence="3" id="KW-0268">Exocytosis</keyword>
<comment type="function">
    <text evidence="3">Component of the exocyst complex.</text>
</comment>
<evidence type="ECO:0000256" key="4">
    <source>
        <dbReference type="SAM" id="MobiDB-lite"/>
    </source>
</evidence>
<comment type="similarity">
    <text evidence="1 3">Belongs to the EXO70 family.</text>
</comment>
<feature type="domain" description="Exocyst complex subunit Exo70 C-terminal" evidence="5">
    <location>
        <begin position="264"/>
        <end position="635"/>
    </location>
</feature>
<dbReference type="AlphaFoldDB" id="A0A7J7NW46"/>
<evidence type="ECO:0000256" key="2">
    <source>
        <dbReference type="ARBA" id="ARBA00022448"/>
    </source>
</evidence>
<dbReference type="PANTHER" id="PTHR12542">
    <property type="entry name" value="EXOCYST COMPLEX PROTEIN EXO70"/>
    <property type="match status" value="1"/>
</dbReference>
<dbReference type="GO" id="GO:0000145">
    <property type="term" value="C:exocyst"/>
    <property type="evidence" value="ECO:0007669"/>
    <property type="project" value="InterPro"/>
</dbReference>
<evidence type="ECO:0000313" key="7">
    <source>
        <dbReference type="Proteomes" id="UP000541444"/>
    </source>
</evidence>
<dbReference type="Pfam" id="PF20669">
    <property type="entry name" value="Exo70_N"/>
    <property type="match status" value="1"/>
</dbReference>
<gene>
    <name evidence="6" type="ORF">GIB67_009547</name>
</gene>
<dbReference type="Gene3D" id="1.20.1280.170">
    <property type="entry name" value="Exocyst complex component Exo70"/>
    <property type="match status" value="1"/>
</dbReference>
<dbReference type="Proteomes" id="UP000541444">
    <property type="component" value="Unassembled WGS sequence"/>
</dbReference>
<sequence>MTPTDGEQTVIAAAQHIVRALGTNKNLTDDMRKILEDLDTRLSTMTLESKNERGRVSDIEELLNSVQEKVMSWESDESMIWDSDPEAASEYLMAVDEVRKLTESLGSLHLDENGDESKLLRQAHVVLQIAMARLEEEFSYILAQNKQCFEPEHMSFRSCEMELPDEDSTISVEEDPGDDSLRRDSSSRSWEEFIRDLVHPDVLPDLKGIADVMFKSNYDQECCQAYISTRKDALDEFLFILEVEKLSIEEVLRMDWSNLNVRIKKWMRAMKIFMRVYLPSEKRLCDQIFGEMDPTNLICFVETSKSSVLQLLNFGEAIALGPRQPEKLFRFLDIYEVVSDLIPDIEALYPDGFGSTVRMECHEVLKRLGDSVRGTYHVFENAVESNISTIPFAGGGVHHLTKYVMNYIKTLTDYSDTLNVLLEDHGWEDPVSQSSLMDPVEEEENENESFADIITPMGHHLRSVTSILESNLDGKSRLYRDGSLQQIFLMNNIYYMVQKVKNSELRAFFGDRWIRQHNGKFQAHAINYERATWISILALLRDDGLSNPGSNSVSKTLLKERFKSFNLAFEDVYKSQTSWLIPDSQLREDLRISLSLRVIQAYRMFMGRHANQLDSRNSERYIKYSADDLENYLLDLFEGSPRSLQKR</sequence>
<reference evidence="6 7" key="1">
    <citation type="journal article" date="2020" name="IScience">
        <title>Genome Sequencing of the Endangered Kingdonia uniflora (Circaeasteraceae, Ranunculales) Reveals Potential Mechanisms of Evolutionary Specialization.</title>
        <authorList>
            <person name="Sun Y."/>
            <person name="Deng T."/>
            <person name="Zhang A."/>
            <person name="Moore M.J."/>
            <person name="Landis J.B."/>
            <person name="Lin N."/>
            <person name="Zhang H."/>
            <person name="Zhang X."/>
            <person name="Huang J."/>
            <person name="Zhang X."/>
            <person name="Sun H."/>
            <person name="Wang H."/>
        </authorList>
    </citation>
    <scope>NUCLEOTIDE SEQUENCE [LARGE SCALE GENOMIC DNA]</scope>
    <source>
        <strain evidence="6">TB1705</strain>
        <tissue evidence="6">Leaf</tissue>
    </source>
</reference>
<evidence type="ECO:0000256" key="3">
    <source>
        <dbReference type="RuleBase" id="RU365026"/>
    </source>
</evidence>
<evidence type="ECO:0000259" key="5">
    <source>
        <dbReference type="Pfam" id="PF03081"/>
    </source>
</evidence>
<dbReference type="InterPro" id="IPR016159">
    <property type="entry name" value="Cullin_repeat-like_dom_sf"/>
</dbReference>
<dbReference type="PANTHER" id="PTHR12542:SF49">
    <property type="entry name" value="EXOCYST SUBUNIT EXO70 FAMILY PROTEIN"/>
    <property type="match status" value="1"/>
</dbReference>
<evidence type="ECO:0000313" key="6">
    <source>
        <dbReference type="EMBL" id="KAF6171406.1"/>
    </source>
</evidence>
<organism evidence="6 7">
    <name type="scientific">Kingdonia uniflora</name>
    <dbReference type="NCBI Taxonomy" id="39325"/>
    <lineage>
        <taxon>Eukaryota</taxon>
        <taxon>Viridiplantae</taxon>
        <taxon>Streptophyta</taxon>
        <taxon>Embryophyta</taxon>
        <taxon>Tracheophyta</taxon>
        <taxon>Spermatophyta</taxon>
        <taxon>Magnoliopsida</taxon>
        <taxon>Ranunculales</taxon>
        <taxon>Circaeasteraceae</taxon>
        <taxon>Kingdonia</taxon>
    </lineage>
</organism>